<name>A0ACB9EQB2_9ASTR</name>
<reference evidence="2" key="1">
    <citation type="journal article" date="2022" name="Mol. Ecol. Resour.">
        <title>The genomes of chicory, endive, great burdock and yacon provide insights into Asteraceae palaeo-polyploidization history and plant inulin production.</title>
        <authorList>
            <person name="Fan W."/>
            <person name="Wang S."/>
            <person name="Wang H."/>
            <person name="Wang A."/>
            <person name="Jiang F."/>
            <person name="Liu H."/>
            <person name="Zhao H."/>
            <person name="Xu D."/>
            <person name="Zhang Y."/>
        </authorList>
    </citation>
    <scope>NUCLEOTIDE SEQUENCE [LARGE SCALE GENOMIC DNA]</scope>
    <source>
        <strain evidence="2">cv. Yunnan</strain>
    </source>
</reference>
<dbReference type="Proteomes" id="UP001056120">
    <property type="component" value="Linkage Group LG17"/>
</dbReference>
<reference evidence="1 2" key="2">
    <citation type="journal article" date="2022" name="Mol. Ecol. Resour.">
        <title>The genomes of chicory, endive, great burdock and yacon provide insights into Asteraceae paleo-polyploidization history and plant inulin production.</title>
        <authorList>
            <person name="Fan W."/>
            <person name="Wang S."/>
            <person name="Wang H."/>
            <person name="Wang A."/>
            <person name="Jiang F."/>
            <person name="Liu H."/>
            <person name="Zhao H."/>
            <person name="Xu D."/>
            <person name="Zhang Y."/>
        </authorList>
    </citation>
    <scope>NUCLEOTIDE SEQUENCE [LARGE SCALE GENOMIC DNA]</scope>
    <source>
        <strain evidence="2">cv. Yunnan</strain>
        <tissue evidence="1">Leaves</tissue>
    </source>
</reference>
<organism evidence="1 2">
    <name type="scientific">Smallanthus sonchifolius</name>
    <dbReference type="NCBI Taxonomy" id="185202"/>
    <lineage>
        <taxon>Eukaryota</taxon>
        <taxon>Viridiplantae</taxon>
        <taxon>Streptophyta</taxon>
        <taxon>Embryophyta</taxon>
        <taxon>Tracheophyta</taxon>
        <taxon>Spermatophyta</taxon>
        <taxon>Magnoliopsida</taxon>
        <taxon>eudicotyledons</taxon>
        <taxon>Gunneridae</taxon>
        <taxon>Pentapetalae</taxon>
        <taxon>asterids</taxon>
        <taxon>campanulids</taxon>
        <taxon>Asterales</taxon>
        <taxon>Asteraceae</taxon>
        <taxon>Asteroideae</taxon>
        <taxon>Heliantheae alliance</taxon>
        <taxon>Millerieae</taxon>
        <taxon>Smallanthus</taxon>
    </lineage>
</organism>
<gene>
    <name evidence="1" type="ORF">L1987_51044</name>
</gene>
<evidence type="ECO:0000313" key="2">
    <source>
        <dbReference type="Proteomes" id="UP001056120"/>
    </source>
</evidence>
<keyword evidence="2" id="KW-1185">Reference proteome</keyword>
<accession>A0ACB9EQB2</accession>
<evidence type="ECO:0000313" key="1">
    <source>
        <dbReference type="EMBL" id="KAI3760646.1"/>
    </source>
</evidence>
<proteinExistence type="predicted"/>
<sequence>MAESCTTATRLEVLARERMTSPTGPRRWRDELKEGWRWVGNWVGVWGYGIGVWKLVEPNEIGVRVPAVETEAGLAGVGGGGDEVDRDVIGGDEAGEVEELVEMALCNEGHHHHHHLGCHFLMLCFYDLWLSIIIGLGLTIHITRYLWSRVVFGLN</sequence>
<comment type="caution">
    <text evidence="1">The sequence shown here is derived from an EMBL/GenBank/DDBJ whole genome shotgun (WGS) entry which is preliminary data.</text>
</comment>
<protein>
    <submittedName>
        <fullName evidence="1">Uncharacterized protein</fullName>
    </submittedName>
</protein>
<dbReference type="EMBL" id="CM042034">
    <property type="protein sequence ID" value="KAI3760646.1"/>
    <property type="molecule type" value="Genomic_DNA"/>
</dbReference>